<dbReference type="InterPro" id="IPR002172">
    <property type="entry name" value="LDrepeatLR_classA_rpt"/>
</dbReference>
<dbReference type="Gene3D" id="2.60.120.290">
    <property type="entry name" value="Spermadhesin, CUB domain"/>
    <property type="match status" value="2"/>
</dbReference>
<dbReference type="Ensembl" id="ENSEEET00000054871.1">
    <property type="protein sequence ID" value="ENSEEEP00000062272.1"/>
    <property type="gene ID" value="ENSEEEG00000028653.1"/>
</dbReference>
<dbReference type="Gene3D" id="4.10.400.10">
    <property type="entry name" value="Low-density Lipoprotein Receptor"/>
    <property type="match status" value="3"/>
</dbReference>
<feature type="disulfide bond" evidence="11">
    <location>
        <begin position="522"/>
        <end position="537"/>
    </location>
</feature>
<sequence>KLKQKVTEVSVEVATVDAMLDKICRKYNRRRRMKKLKKKLKLWKLQTLVILSAVMVFVVVIIMWSLLWFFTFRKESNSGVYFAGMFRVASVEFISEYRYADSSEFVSMANQIQHVVSRVYRSSSVSKLYKHTVISDLSNNDQGGVLVHFWMIFVVPRLKTPTVCEECVSAILKDSVLTSLKNRSSVGFLLDLPVDIDSILINACLYLTGSECVDKLYASLLDAKVPLNVFSSWGGLICHIKLTSTPGSILRLTVNSLDIEPSDCVYDGLTVYSALLPMRTKVLLRMCEAVRVPFTLVSTSNVMLLSFRLSQGNKKCGSVTKMPEGPVVAGELRSPFYPSLLPPGCSCTWRFQTPSNALGVAVKFQNYMLSIKDLTPCEHGWWKVNEVIYCGSYVSHTTVFRVPEQSVEMVFLCSSRSAQQPYFATYSSFNISQPCVEGQFQCSTGLCVEKERCCDGLDDCQDESDEVFCSKPVKNCGSASTLHPVYICNGEKDCPNGRDETNCTLGTTHFSGSCILKRNAKCDGIPDCLDRSDESDCGESTKQHFLHLDRVVGGVNAVEGEWPWQVSLHFSGHLYCAASVITNEWLISAAHCFSRERLSDPRQWTAYLGMLTQGSAKHVADIRRIVVHEYYNARTFDYDVALLQLKKAWPSGLTSYIQPVCLPSPSQALTTNHRCWVTGWGYRSEQDKVLPTVLQKAEVSVLSQSECKRAYDPVSPRMLCAGVPTGEQDACRGDSGGPLSCRVSEGGRWFLTGIVSWGSGCGRPNFPGVYTRVCEYMIKSYPMSLL</sequence>
<dbReference type="Gene3D" id="3.30.70.960">
    <property type="entry name" value="SEA domain"/>
    <property type="match status" value="1"/>
</dbReference>
<evidence type="ECO:0000256" key="1">
    <source>
        <dbReference type="ARBA" id="ARBA00004606"/>
    </source>
</evidence>
<evidence type="ECO:0000259" key="14">
    <source>
        <dbReference type="PROSITE" id="PS01180"/>
    </source>
</evidence>
<dbReference type="Pfam" id="PF00057">
    <property type="entry name" value="Ldl_recept_a"/>
    <property type="match status" value="1"/>
</dbReference>
<dbReference type="AlphaFoldDB" id="A0AAY5EZV9"/>
<dbReference type="CDD" id="cd00041">
    <property type="entry name" value="CUB"/>
    <property type="match status" value="1"/>
</dbReference>
<evidence type="ECO:0000313" key="18">
    <source>
        <dbReference type="Proteomes" id="UP000314983"/>
    </source>
</evidence>
<feature type="domain" description="CUB" evidence="14">
    <location>
        <begin position="204"/>
        <end position="308"/>
    </location>
</feature>
<evidence type="ECO:0000256" key="5">
    <source>
        <dbReference type="ARBA" id="ARBA00022825"/>
    </source>
</evidence>
<comment type="subcellular location">
    <subcellularLocation>
        <location evidence="1">Membrane</location>
        <topology evidence="1">Single-pass type II membrane protein</topology>
    </subcellularLocation>
</comment>
<dbReference type="InterPro" id="IPR043504">
    <property type="entry name" value="Peptidase_S1_PA_chymotrypsin"/>
</dbReference>
<dbReference type="GO" id="GO:0006508">
    <property type="term" value="P:proteolysis"/>
    <property type="evidence" value="ECO:0007669"/>
    <property type="project" value="UniProtKB-KW"/>
</dbReference>
<keyword evidence="5 12" id="KW-0720">Serine protease</keyword>
<feature type="domain" description="CUB" evidence="14">
    <location>
        <begin position="316"/>
        <end position="429"/>
    </location>
</feature>
<evidence type="ECO:0000256" key="3">
    <source>
        <dbReference type="ARBA" id="ARBA00022692"/>
    </source>
</evidence>
<dbReference type="SMART" id="SM00192">
    <property type="entry name" value="LDLa"/>
    <property type="match status" value="2"/>
</dbReference>
<evidence type="ECO:0000256" key="10">
    <source>
        <dbReference type="ARBA" id="ARBA00023180"/>
    </source>
</evidence>
<comment type="caution">
    <text evidence="11">Lacks conserved residue(s) required for the propagation of feature annotation.</text>
</comment>
<feature type="disulfide bond" evidence="11">
    <location>
        <begin position="454"/>
        <end position="469"/>
    </location>
</feature>
<evidence type="ECO:0000256" key="9">
    <source>
        <dbReference type="ARBA" id="ARBA00023157"/>
    </source>
</evidence>
<keyword evidence="9 11" id="KW-1015">Disulfide bond</keyword>
<evidence type="ECO:0000256" key="7">
    <source>
        <dbReference type="ARBA" id="ARBA00022989"/>
    </source>
</evidence>
<evidence type="ECO:0000256" key="4">
    <source>
        <dbReference type="ARBA" id="ARBA00022801"/>
    </source>
</evidence>
<keyword evidence="2 12" id="KW-0645">Protease</keyword>
<evidence type="ECO:0000256" key="2">
    <source>
        <dbReference type="ARBA" id="ARBA00022670"/>
    </source>
</evidence>
<keyword evidence="7 13" id="KW-1133">Transmembrane helix</keyword>
<organism evidence="17 18">
    <name type="scientific">Electrophorus electricus</name>
    <name type="common">Electric eel</name>
    <name type="synonym">Gymnotus electricus</name>
    <dbReference type="NCBI Taxonomy" id="8005"/>
    <lineage>
        <taxon>Eukaryota</taxon>
        <taxon>Metazoa</taxon>
        <taxon>Chordata</taxon>
        <taxon>Craniata</taxon>
        <taxon>Vertebrata</taxon>
        <taxon>Euteleostomi</taxon>
        <taxon>Actinopterygii</taxon>
        <taxon>Neopterygii</taxon>
        <taxon>Teleostei</taxon>
        <taxon>Ostariophysi</taxon>
        <taxon>Gymnotiformes</taxon>
        <taxon>Gymnotoidei</taxon>
        <taxon>Gymnotidae</taxon>
        <taxon>Electrophorus</taxon>
    </lineage>
</organism>
<dbReference type="PRINTS" id="PR00261">
    <property type="entry name" value="LDLRECEPTOR"/>
</dbReference>
<feature type="disulfide bond" evidence="11">
    <location>
        <begin position="442"/>
        <end position="460"/>
    </location>
</feature>
<feature type="disulfide bond" evidence="11">
    <location>
        <begin position="435"/>
        <end position="447"/>
    </location>
</feature>
<evidence type="ECO:0000256" key="13">
    <source>
        <dbReference type="SAM" id="Phobius"/>
    </source>
</evidence>
<dbReference type="Gene3D" id="2.40.10.10">
    <property type="entry name" value="Trypsin-like serine proteases"/>
    <property type="match status" value="1"/>
</dbReference>
<dbReference type="GO" id="GO:0004252">
    <property type="term" value="F:serine-type endopeptidase activity"/>
    <property type="evidence" value="ECO:0007669"/>
    <property type="project" value="InterPro"/>
</dbReference>
<feature type="domain" description="SEA" evidence="15">
    <location>
        <begin position="78"/>
        <end position="206"/>
    </location>
</feature>
<dbReference type="InterPro" id="IPR000082">
    <property type="entry name" value="SEA_dom"/>
</dbReference>
<evidence type="ECO:0000256" key="6">
    <source>
        <dbReference type="ARBA" id="ARBA00022968"/>
    </source>
</evidence>
<dbReference type="Pfam" id="PF00089">
    <property type="entry name" value="Trypsin"/>
    <property type="match status" value="1"/>
</dbReference>
<dbReference type="CDD" id="cd00112">
    <property type="entry name" value="LDLa"/>
    <property type="match status" value="2"/>
</dbReference>
<keyword evidence="10" id="KW-0325">Glycoprotein</keyword>
<keyword evidence="18" id="KW-1185">Reference proteome</keyword>
<protein>
    <recommendedName>
        <fullName evidence="19">Transmembrane serine protease 7</fullName>
    </recommendedName>
</protein>
<evidence type="ECO:0000256" key="12">
    <source>
        <dbReference type="RuleBase" id="RU363034"/>
    </source>
</evidence>
<dbReference type="FunFam" id="4.10.400.10:FF:000065">
    <property type="entry name" value="Transmembrane protease serine 7"/>
    <property type="match status" value="1"/>
</dbReference>
<dbReference type="InterPro" id="IPR009003">
    <property type="entry name" value="Peptidase_S1_PA"/>
</dbReference>
<dbReference type="InterPro" id="IPR033116">
    <property type="entry name" value="TRYPSIN_SER"/>
</dbReference>
<evidence type="ECO:0008006" key="19">
    <source>
        <dbReference type="Google" id="ProtNLM"/>
    </source>
</evidence>
<dbReference type="InterPro" id="IPR036055">
    <property type="entry name" value="LDL_receptor-like_sf"/>
</dbReference>
<keyword evidence="4 12" id="KW-0378">Hydrolase</keyword>
<proteinExistence type="predicted"/>
<dbReference type="InterPro" id="IPR001254">
    <property type="entry name" value="Trypsin_dom"/>
</dbReference>
<evidence type="ECO:0000256" key="11">
    <source>
        <dbReference type="PROSITE-ProRule" id="PRU00124"/>
    </source>
</evidence>
<name>A0AAY5EZV9_ELEEL</name>
<evidence type="ECO:0000259" key="16">
    <source>
        <dbReference type="PROSITE" id="PS50240"/>
    </source>
</evidence>
<keyword evidence="3 13" id="KW-0812">Transmembrane</keyword>
<dbReference type="PROSITE" id="PS01209">
    <property type="entry name" value="LDLRA_1"/>
    <property type="match status" value="2"/>
</dbReference>
<dbReference type="SUPFAM" id="SSF82671">
    <property type="entry name" value="SEA domain"/>
    <property type="match status" value="1"/>
</dbReference>
<dbReference type="SUPFAM" id="SSF57424">
    <property type="entry name" value="LDL receptor-like module"/>
    <property type="match status" value="2"/>
</dbReference>
<reference evidence="17 18" key="1">
    <citation type="submission" date="2020-05" db="EMBL/GenBank/DDBJ databases">
        <title>Electrophorus electricus (electric eel) genome, fEleEle1, primary haplotype.</title>
        <authorList>
            <person name="Myers G."/>
            <person name="Meyer A."/>
            <person name="Fedrigo O."/>
            <person name="Formenti G."/>
            <person name="Rhie A."/>
            <person name="Tracey A."/>
            <person name="Sims Y."/>
            <person name="Jarvis E.D."/>
        </authorList>
    </citation>
    <scope>NUCLEOTIDE SEQUENCE [LARGE SCALE GENOMIC DNA]</scope>
</reference>
<evidence type="ECO:0000256" key="8">
    <source>
        <dbReference type="ARBA" id="ARBA00023136"/>
    </source>
</evidence>
<dbReference type="CDD" id="cd00190">
    <property type="entry name" value="Tryp_SPc"/>
    <property type="match status" value="1"/>
</dbReference>
<dbReference type="FunFam" id="2.40.10.10:FF:000003">
    <property type="entry name" value="Transmembrane serine protease 3"/>
    <property type="match status" value="1"/>
</dbReference>
<feature type="domain" description="Peptidase S1" evidence="16">
    <location>
        <begin position="551"/>
        <end position="786"/>
    </location>
</feature>
<dbReference type="InterPro" id="IPR035914">
    <property type="entry name" value="Sperma_CUB_dom_sf"/>
</dbReference>
<dbReference type="PROSITE" id="PS00135">
    <property type="entry name" value="TRYPSIN_SER"/>
    <property type="match status" value="1"/>
</dbReference>
<feature type="transmembrane region" description="Helical" evidence="13">
    <location>
        <begin position="42"/>
        <end position="70"/>
    </location>
</feature>
<dbReference type="PROSITE" id="PS50024">
    <property type="entry name" value="SEA"/>
    <property type="match status" value="1"/>
</dbReference>
<dbReference type="SUPFAM" id="SSF50494">
    <property type="entry name" value="Trypsin-like serine proteases"/>
    <property type="match status" value="1"/>
</dbReference>
<dbReference type="Pfam" id="PF01390">
    <property type="entry name" value="SEA"/>
    <property type="match status" value="1"/>
</dbReference>
<dbReference type="PROSITE" id="PS50240">
    <property type="entry name" value="TRYPSIN_DOM"/>
    <property type="match status" value="1"/>
</dbReference>
<dbReference type="GO" id="GO:0016020">
    <property type="term" value="C:membrane"/>
    <property type="evidence" value="ECO:0007669"/>
    <property type="project" value="UniProtKB-SubCell"/>
</dbReference>
<dbReference type="PANTHER" id="PTHR24252:SF12">
    <property type="entry name" value="TRANSMEMBRANE SERINE PROTEASE 7"/>
    <property type="match status" value="1"/>
</dbReference>
<accession>A0AAY5EZV9</accession>
<dbReference type="Proteomes" id="UP000314983">
    <property type="component" value="Chromosome 5"/>
</dbReference>
<evidence type="ECO:0000259" key="15">
    <source>
        <dbReference type="PROSITE" id="PS50024"/>
    </source>
</evidence>
<dbReference type="PROSITE" id="PS01180">
    <property type="entry name" value="CUB"/>
    <property type="match status" value="2"/>
</dbReference>
<dbReference type="PROSITE" id="PS00134">
    <property type="entry name" value="TRYPSIN_HIS"/>
    <property type="match status" value="1"/>
</dbReference>
<keyword evidence="6" id="KW-0735">Signal-anchor</keyword>
<reference evidence="17" key="3">
    <citation type="submission" date="2025-09" db="UniProtKB">
        <authorList>
            <consortium name="Ensembl"/>
        </authorList>
    </citation>
    <scope>IDENTIFICATION</scope>
</reference>
<dbReference type="InterPro" id="IPR018114">
    <property type="entry name" value="TRYPSIN_HIS"/>
</dbReference>
<dbReference type="InterPro" id="IPR036364">
    <property type="entry name" value="SEA_dom_sf"/>
</dbReference>
<evidence type="ECO:0000313" key="17">
    <source>
        <dbReference type="Ensembl" id="ENSEEEP00000062272.1"/>
    </source>
</evidence>
<dbReference type="SMART" id="SM00020">
    <property type="entry name" value="Tryp_SPc"/>
    <property type="match status" value="1"/>
</dbReference>
<dbReference type="InterPro" id="IPR000859">
    <property type="entry name" value="CUB_dom"/>
</dbReference>
<dbReference type="PROSITE" id="PS50068">
    <property type="entry name" value="LDLRA_2"/>
    <property type="match status" value="2"/>
</dbReference>
<dbReference type="PANTHER" id="PTHR24252">
    <property type="entry name" value="ACROSIN-RELATED"/>
    <property type="match status" value="1"/>
</dbReference>
<reference evidence="17" key="2">
    <citation type="submission" date="2025-08" db="UniProtKB">
        <authorList>
            <consortium name="Ensembl"/>
        </authorList>
    </citation>
    <scope>IDENTIFICATION</scope>
</reference>
<dbReference type="GeneTree" id="ENSGT00940000160085"/>
<dbReference type="InterPro" id="IPR023415">
    <property type="entry name" value="LDLR_class-A_CS"/>
</dbReference>
<keyword evidence="8 13" id="KW-0472">Membrane</keyword>
<dbReference type="SUPFAM" id="SSF49854">
    <property type="entry name" value="Spermadhesin, CUB domain"/>
    <property type="match status" value="2"/>
</dbReference>